<gene>
    <name evidence="1" type="ORF">AY601_2361</name>
</gene>
<dbReference type="EMBL" id="CP014504">
    <property type="protein sequence ID" value="AMP99255.1"/>
    <property type="molecule type" value="Genomic_DNA"/>
</dbReference>
<dbReference type="AlphaFoldDB" id="A0A127VD73"/>
<keyword evidence="2" id="KW-1185">Reference proteome</keyword>
<evidence type="ECO:0000313" key="1">
    <source>
        <dbReference type="EMBL" id="AMP99255.1"/>
    </source>
</evidence>
<dbReference type="PATRIC" id="fig|188932.3.peg.2470"/>
<dbReference type="Proteomes" id="UP000071561">
    <property type="component" value="Chromosome"/>
</dbReference>
<reference evidence="1 2" key="1">
    <citation type="submission" date="2016-03" db="EMBL/GenBank/DDBJ databases">
        <title>Complete genome sequence of Pedobacter cryoconitis PAMC 27485.</title>
        <authorList>
            <person name="Lee J."/>
            <person name="Kim O.-S."/>
        </authorList>
    </citation>
    <scope>NUCLEOTIDE SEQUENCE [LARGE SCALE GENOMIC DNA]</scope>
    <source>
        <strain evidence="1 2">PAMC 27485</strain>
    </source>
</reference>
<proteinExistence type="predicted"/>
<protein>
    <submittedName>
        <fullName evidence="1">Uncharacterized protein</fullName>
    </submittedName>
</protein>
<accession>A0A127VD73</accession>
<evidence type="ECO:0000313" key="2">
    <source>
        <dbReference type="Proteomes" id="UP000071561"/>
    </source>
</evidence>
<sequence length="121" mass="14104">MFLVKKEDIKNHKGELLDAIVRTSGMTITAVAKAAGYDRTSYYNHILEAKLPYKIISKYGKALRHDFSGEYPEEKAAQTSNSTEVISYEEMEKERNYWRDKYYTLADKVLDKFTKDNFSEL</sequence>
<name>A0A127VD73_9SPHI</name>
<organism evidence="1 2">
    <name type="scientific">Pedobacter cryoconitis</name>
    <dbReference type="NCBI Taxonomy" id="188932"/>
    <lineage>
        <taxon>Bacteria</taxon>
        <taxon>Pseudomonadati</taxon>
        <taxon>Bacteroidota</taxon>
        <taxon>Sphingobacteriia</taxon>
        <taxon>Sphingobacteriales</taxon>
        <taxon>Sphingobacteriaceae</taxon>
        <taxon>Pedobacter</taxon>
    </lineage>
</organism>
<dbReference type="KEGG" id="pcm:AY601_2361"/>